<sequence>MTTPPGVRKDASASRQNVAELVERLQKALTSSLGSLAEGTVPLVDVLREGARALEPGPGGKRLSPKEREAWGVQLEATLERLEDVMEGLQLAVRAQAGGKRD</sequence>
<dbReference type="Proteomes" id="UP000321514">
    <property type="component" value="Unassembled WGS sequence"/>
</dbReference>
<comment type="caution">
    <text evidence="1">The sequence shown here is derived from an EMBL/GenBank/DDBJ whole genome shotgun (WGS) entry which is preliminary data.</text>
</comment>
<keyword evidence="3" id="KW-1185">Reference proteome</keyword>
<evidence type="ECO:0000313" key="1">
    <source>
        <dbReference type="EMBL" id="GEN09713.1"/>
    </source>
</evidence>
<reference evidence="1 4" key="2">
    <citation type="submission" date="2019-07" db="EMBL/GenBank/DDBJ databases">
        <title>Whole genome shotgun sequence of Myxococcus fulvus NBRC 100333.</title>
        <authorList>
            <person name="Hosoyama A."/>
            <person name="Uohara A."/>
            <person name="Ohji S."/>
            <person name="Ichikawa N."/>
        </authorList>
    </citation>
    <scope>NUCLEOTIDE SEQUENCE [LARGE SCALE GENOMIC DNA]</scope>
    <source>
        <strain evidence="1 4">NBRC 100333</strain>
    </source>
</reference>
<protein>
    <submittedName>
        <fullName evidence="1">Uncharacterized protein</fullName>
    </submittedName>
</protein>
<dbReference type="STRING" id="1334629.MFUL124B02_17270"/>
<proteinExistence type="predicted"/>
<evidence type="ECO:0000313" key="3">
    <source>
        <dbReference type="Proteomes" id="UP000183760"/>
    </source>
</evidence>
<dbReference type="RefSeq" id="WP_083560487.1">
    <property type="nucleotide sequence ID" value="NZ_BJXR01000035.1"/>
</dbReference>
<dbReference type="EMBL" id="BJXR01000035">
    <property type="protein sequence ID" value="GEN09713.1"/>
    <property type="molecule type" value="Genomic_DNA"/>
</dbReference>
<evidence type="ECO:0000313" key="2">
    <source>
        <dbReference type="EMBL" id="SEU33759.1"/>
    </source>
</evidence>
<dbReference type="Proteomes" id="UP000183760">
    <property type="component" value="Unassembled WGS sequence"/>
</dbReference>
<evidence type="ECO:0000313" key="4">
    <source>
        <dbReference type="Proteomes" id="UP000321514"/>
    </source>
</evidence>
<accession>A0A511T7Y2</accession>
<gene>
    <name evidence="1" type="ORF">MFU01_47500</name>
    <name evidence="2" type="ORF">SAMN05443572_109364</name>
</gene>
<dbReference type="OrthoDB" id="5383133at2"/>
<dbReference type="EMBL" id="FOIB01000009">
    <property type="protein sequence ID" value="SEU33759.1"/>
    <property type="molecule type" value="Genomic_DNA"/>
</dbReference>
<reference evidence="2 3" key="1">
    <citation type="submission" date="2016-10" db="EMBL/GenBank/DDBJ databases">
        <authorList>
            <person name="Varghese N."/>
            <person name="Submissions S."/>
        </authorList>
    </citation>
    <scope>NUCLEOTIDE SEQUENCE [LARGE SCALE GENOMIC DNA]</scope>
    <source>
        <strain evidence="2 3">DSM 16525</strain>
    </source>
</reference>
<dbReference type="AlphaFoldDB" id="A0A511T7Y2"/>
<organism evidence="1 4">
    <name type="scientific">Myxococcus fulvus</name>
    <dbReference type="NCBI Taxonomy" id="33"/>
    <lineage>
        <taxon>Bacteria</taxon>
        <taxon>Pseudomonadati</taxon>
        <taxon>Myxococcota</taxon>
        <taxon>Myxococcia</taxon>
        <taxon>Myxococcales</taxon>
        <taxon>Cystobacterineae</taxon>
        <taxon>Myxococcaceae</taxon>
        <taxon>Myxococcus</taxon>
    </lineage>
</organism>
<name>A0A511T7Y2_MYXFU</name>